<evidence type="ECO:0000256" key="4">
    <source>
        <dbReference type="ARBA" id="ARBA00022912"/>
    </source>
</evidence>
<keyword evidence="3" id="KW-0378">Hydrolase</keyword>
<dbReference type="AlphaFoldDB" id="A0A6J6RQF8"/>
<dbReference type="PRINTS" id="PR00719">
    <property type="entry name" value="LMWPTPASE"/>
</dbReference>
<dbReference type="PANTHER" id="PTHR11717">
    <property type="entry name" value="LOW MOLECULAR WEIGHT PROTEIN TYROSINE PHOSPHATASE"/>
    <property type="match status" value="1"/>
</dbReference>
<dbReference type="SUPFAM" id="SSF52788">
    <property type="entry name" value="Phosphotyrosine protein phosphatases I"/>
    <property type="match status" value="1"/>
</dbReference>
<dbReference type="Pfam" id="PF01451">
    <property type="entry name" value="LMWPc"/>
    <property type="match status" value="1"/>
</dbReference>
<evidence type="ECO:0000313" key="6">
    <source>
        <dbReference type="EMBL" id="CAB4724845.1"/>
    </source>
</evidence>
<dbReference type="EC" id="3.1.3.48" evidence="2"/>
<dbReference type="InterPro" id="IPR017867">
    <property type="entry name" value="Tyr_phospatase_low_mol_wt"/>
</dbReference>
<dbReference type="Gene3D" id="3.40.50.2300">
    <property type="match status" value="1"/>
</dbReference>
<gene>
    <name evidence="6" type="ORF">UFOPK2715_00706</name>
</gene>
<evidence type="ECO:0000256" key="2">
    <source>
        <dbReference type="ARBA" id="ARBA00013064"/>
    </source>
</evidence>
<dbReference type="EMBL" id="CAEZYN010000063">
    <property type="protein sequence ID" value="CAB4724845.1"/>
    <property type="molecule type" value="Genomic_DNA"/>
</dbReference>
<sequence>MKRTWENYTRYMHSFKNLDYLSPLRKQPVLSVHIVCLGNICRSPIANAVLLGATKDLSAPKVKVDSSGTGAWHVGQDAAEYSKQVWQDAGYEYEHLAKQFKSDFFQKHDLILAMDLSNRNNLLKLAQSESDKNKIIMFTSFDASKSHIDPDGKDGNLLSVPDPYGGSIDQFQSVLKIIEQAATGFTSWVRS</sequence>
<name>A0A6J6RQF8_9ZZZZ</name>
<evidence type="ECO:0000259" key="5">
    <source>
        <dbReference type="SMART" id="SM00226"/>
    </source>
</evidence>
<proteinExistence type="inferred from homology"/>
<evidence type="ECO:0000256" key="3">
    <source>
        <dbReference type="ARBA" id="ARBA00022801"/>
    </source>
</evidence>
<comment type="similarity">
    <text evidence="1">Belongs to the low molecular weight phosphotyrosine protein phosphatase family.</text>
</comment>
<keyword evidence="4" id="KW-0904">Protein phosphatase</keyword>
<dbReference type="InterPro" id="IPR050438">
    <property type="entry name" value="LMW_PTPase"/>
</dbReference>
<accession>A0A6J6RQF8</accession>
<reference evidence="6" key="1">
    <citation type="submission" date="2020-05" db="EMBL/GenBank/DDBJ databases">
        <authorList>
            <person name="Chiriac C."/>
            <person name="Salcher M."/>
            <person name="Ghai R."/>
            <person name="Kavagutti S V."/>
        </authorList>
    </citation>
    <scope>NUCLEOTIDE SEQUENCE</scope>
</reference>
<dbReference type="GO" id="GO:0004725">
    <property type="term" value="F:protein tyrosine phosphatase activity"/>
    <property type="evidence" value="ECO:0007669"/>
    <property type="project" value="UniProtKB-EC"/>
</dbReference>
<dbReference type="SMART" id="SM00226">
    <property type="entry name" value="LMWPc"/>
    <property type="match status" value="1"/>
</dbReference>
<dbReference type="PANTHER" id="PTHR11717:SF7">
    <property type="entry name" value="LOW MOLECULAR WEIGHT PHOSPHOTYROSINE PROTEIN PHOSPHATASE"/>
    <property type="match status" value="1"/>
</dbReference>
<evidence type="ECO:0000256" key="1">
    <source>
        <dbReference type="ARBA" id="ARBA00011063"/>
    </source>
</evidence>
<dbReference type="InterPro" id="IPR023485">
    <property type="entry name" value="Ptyr_pPase"/>
</dbReference>
<protein>
    <recommendedName>
        <fullName evidence="2">protein-tyrosine-phosphatase</fullName>
        <ecNumber evidence="2">3.1.3.48</ecNumber>
    </recommendedName>
</protein>
<organism evidence="6">
    <name type="scientific">freshwater metagenome</name>
    <dbReference type="NCBI Taxonomy" id="449393"/>
    <lineage>
        <taxon>unclassified sequences</taxon>
        <taxon>metagenomes</taxon>
        <taxon>ecological metagenomes</taxon>
    </lineage>
</organism>
<dbReference type="InterPro" id="IPR036196">
    <property type="entry name" value="Ptyr_pPase_sf"/>
</dbReference>
<feature type="domain" description="Phosphotyrosine protein phosphatase I" evidence="5">
    <location>
        <begin position="30"/>
        <end position="188"/>
    </location>
</feature>
<dbReference type="CDD" id="cd16343">
    <property type="entry name" value="LMWPTP"/>
    <property type="match status" value="1"/>
</dbReference>